<dbReference type="RefSeq" id="WP_015153254.1">
    <property type="nucleotide sequence ID" value="NC_019695.1"/>
</dbReference>
<protein>
    <submittedName>
        <fullName evidence="1">Uncharacterized protein</fullName>
    </submittedName>
</protein>
<gene>
    <name evidence="1" type="ORF">Chro_1179</name>
</gene>
<reference evidence="1 2" key="1">
    <citation type="submission" date="2012-06" db="EMBL/GenBank/DDBJ databases">
        <title>Finished chromosome of genome of Chroococcidiopsis thermalis PCC 7203.</title>
        <authorList>
            <consortium name="US DOE Joint Genome Institute"/>
            <person name="Gugger M."/>
            <person name="Coursin T."/>
            <person name="Rippka R."/>
            <person name="Tandeau De Marsac N."/>
            <person name="Huntemann M."/>
            <person name="Wei C.-L."/>
            <person name="Han J."/>
            <person name="Detter J.C."/>
            <person name="Han C."/>
            <person name="Tapia R."/>
            <person name="Davenport K."/>
            <person name="Daligault H."/>
            <person name="Erkkila T."/>
            <person name="Gu W."/>
            <person name="Munk A.C.C."/>
            <person name="Teshima H."/>
            <person name="Xu Y."/>
            <person name="Chain P."/>
            <person name="Chen A."/>
            <person name="Krypides N."/>
            <person name="Mavromatis K."/>
            <person name="Markowitz V."/>
            <person name="Szeto E."/>
            <person name="Ivanova N."/>
            <person name="Mikhailova N."/>
            <person name="Ovchinnikova G."/>
            <person name="Pagani I."/>
            <person name="Pati A."/>
            <person name="Goodwin L."/>
            <person name="Peters L."/>
            <person name="Pitluck S."/>
            <person name="Woyke T."/>
            <person name="Kerfeld C."/>
        </authorList>
    </citation>
    <scope>NUCLEOTIDE SEQUENCE [LARGE SCALE GENOMIC DNA]</scope>
    <source>
        <strain evidence="1 2">PCC 7203</strain>
    </source>
</reference>
<accession>K9TWZ2</accession>
<dbReference type="HOGENOM" id="CLU_2449273_0_0_3"/>
<evidence type="ECO:0000313" key="1">
    <source>
        <dbReference type="EMBL" id="AFY86706.1"/>
    </source>
</evidence>
<sequence length="101" mass="12571">MKSEPESYVFDTNVLFEESKKPPVMKHWEYLPSLNVLRYAAYCNYEIDLDRCNDWVEIVDWIFHIHQTKDFNPEVLSEFIEFCHWYFPDQMEDFYAFRKRR</sequence>
<dbReference type="AlphaFoldDB" id="K9TWZ2"/>
<evidence type="ECO:0000313" key="2">
    <source>
        <dbReference type="Proteomes" id="UP000010384"/>
    </source>
</evidence>
<dbReference type="InParanoid" id="K9TWZ2"/>
<organism evidence="1 2">
    <name type="scientific">Chroococcidiopsis thermalis (strain PCC 7203)</name>
    <dbReference type="NCBI Taxonomy" id="251229"/>
    <lineage>
        <taxon>Bacteria</taxon>
        <taxon>Bacillati</taxon>
        <taxon>Cyanobacteriota</taxon>
        <taxon>Cyanophyceae</taxon>
        <taxon>Chroococcidiopsidales</taxon>
        <taxon>Chroococcidiopsidaceae</taxon>
        <taxon>Chroococcidiopsis</taxon>
    </lineage>
</organism>
<dbReference type="EMBL" id="CP003597">
    <property type="protein sequence ID" value="AFY86706.1"/>
    <property type="molecule type" value="Genomic_DNA"/>
</dbReference>
<keyword evidence="2" id="KW-1185">Reference proteome</keyword>
<dbReference type="KEGG" id="cthe:Chro_1179"/>
<name>K9TWZ2_CHRTP</name>
<dbReference type="Proteomes" id="UP000010384">
    <property type="component" value="Chromosome"/>
</dbReference>
<proteinExistence type="predicted"/>